<evidence type="ECO:0000256" key="8">
    <source>
        <dbReference type="ARBA" id="ARBA00022989"/>
    </source>
</evidence>
<keyword evidence="3 11" id="KW-0813">Transport</keyword>
<accession>A0ABX0JSW1</accession>
<keyword evidence="8 11" id="KW-1133">Transmembrane helix</keyword>
<feature type="transmembrane region" description="Helical" evidence="11">
    <location>
        <begin position="59"/>
        <end position="77"/>
    </location>
</feature>
<evidence type="ECO:0000256" key="11">
    <source>
        <dbReference type="RuleBase" id="RU363058"/>
    </source>
</evidence>
<organism evidence="12 13">
    <name type="scientific">Acetobacter musti</name>
    <dbReference type="NCBI Taxonomy" id="864732"/>
    <lineage>
        <taxon>Bacteria</taxon>
        <taxon>Pseudomonadati</taxon>
        <taxon>Pseudomonadota</taxon>
        <taxon>Alphaproteobacteria</taxon>
        <taxon>Acetobacterales</taxon>
        <taxon>Acetobacteraceae</taxon>
        <taxon>Acetobacter</taxon>
    </lineage>
</organism>
<dbReference type="PANTHER" id="PTHR11101">
    <property type="entry name" value="PHOSPHATE TRANSPORTER"/>
    <property type="match status" value="1"/>
</dbReference>
<keyword evidence="13" id="KW-1185">Reference proteome</keyword>
<feature type="transmembrane region" description="Helical" evidence="11">
    <location>
        <begin position="517"/>
        <end position="538"/>
    </location>
</feature>
<evidence type="ECO:0000256" key="6">
    <source>
        <dbReference type="ARBA" id="ARBA00022692"/>
    </source>
</evidence>
<dbReference type="Pfam" id="PF01384">
    <property type="entry name" value="PHO4"/>
    <property type="match status" value="1"/>
</dbReference>
<evidence type="ECO:0000256" key="4">
    <source>
        <dbReference type="ARBA" id="ARBA00022475"/>
    </source>
</evidence>
<dbReference type="PANTHER" id="PTHR11101:SF65">
    <property type="entry name" value="LOW-AFFINITY INORGANIC PHOSPHATE TRANSPORTER PITA-RELATED"/>
    <property type="match status" value="1"/>
</dbReference>
<evidence type="ECO:0000313" key="12">
    <source>
        <dbReference type="EMBL" id="NHN84654.1"/>
    </source>
</evidence>
<keyword evidence="9 11" id="KW-0472">Membrane</keyword>
<evidence type="ECO:0000256" key="2">
    <source>
        <dbReference type="ARBA" id="ARBA00005342"/>
    </source>
</evidence>
<feature type="transmembrane region" description="Helical" evidence="11">
    <location>
        <begin position="427"/>
        <end position="445"/>
    </location>
</feature>
<comment type="subcellular location">
    <subcellularLocation>
        <location evidence="1">Cell membrane</location>
        <topology evidence="1">Multi-pass membrane protein</topology>
    </subcellularLocation>
    <subcellularLocation>
        <location evidence="11">Membrane</location>
        <topology evidence="11">Multi-pass membrane protein</topology>
    </subcellularLocation>
</comment>
<feature type="transmembrane region" description="Helical" evidence="11">
    <location>
        <begin position="207"/>
        <end position="229"/>
    </location>
</feature>
<gene>
    <name evidence="12" type="ORF">GOB93_08350</name>
</gene>
<feature type="transmembrane region" description="Helical" evidence="11">
    <location>
        <begin position="143"/>
        <end position="165"/>
    </location>
</feature>
<name>A0ABX0JSW1_9PROT</name>
<comment type="catalytic activity">
    <reaction evidence="10">
        <text>phosphate(in) + H(+)(in) = phosphate(out) + H(+)(out)</text>
        <dbReference type="Rhea" id="RHEA:29939"/>
        <dbReference type="ChEBI" id="CHEBI:15378"/>
        <dbReference type="ChEBI" id="CHEBI:43474"/>
    </reaction>
</comment>
<keyword evidence="5 11" id="KW-0592">Phosphate transport</keyword>
<evidence type="ECO:0000256" key="10">
    <source>
        <dbReference type="ARBA" id="ARBA00047348"/>
    </source>
</evidence>
<keyword evidence="4" id="KW-1003">Cell membrane</keyword>
<reference evidence="12 13" key="1">
    <citation type="journal article" date="2020" name="Int. J. Syst. Evol. Microbiol.">
        <title>Novel acetic acid bacteria from cider fermentations: Acetobacter conturbans sp. nov. and Acetobacter fallax sp. nov.</title>
        <authorList>
            <person name="Sombolestani A.S."/>
            <person name="Cleenwerck I."/>
            <person name="Cnockaert M."/>
            <person name="Borremans W."/>
            <person name="Wieme A.D."/>
            <person name="De Vuyst L."/>
            <person name="Vandamme P."/>
        </authorList>
    </citation>
    <scope>NUCLEOTIDE SEQUENCE [LARGE SCALE GENOMIC DNA]</scope>
    <source>
        <strain evidence="12 13">LMG 30640</strain>
    </source>
</reference>
<sequence>MSEAIMSSVREAAPPSRPDMKVGNNPLHVAIFFGVLLGALGFAAVSILHDMHAVGEGTLATGTFVLLGIALIIALGFEFVNGFHDTANAVATVIYTRSLPPLVAVVWSGFWNFLGVATSTGAVAYSIVTLLPVELILQAGSTAGYAMIFALLIAAIVWNLVTWAFGIPNSSSHALVGSIMGVGLANQMMAPTGAATQGVDWGQVEKVFSALLFSPVCGFVMAALLLLTMKLLVKNRALYKAPEGDKPPPLWIRSLLVFTCTGVSFSHGGNDGQKGMGLIMLILIGAAPTAYALNRAMPESAMPAFIQSADRAHQAFQAHAGDAPAAPDELKAREIVGAALRAKSVSSPETFAALAMLSDDISSSVRTYGSMKAVPAAAVPNVRTDMYLVADAIRVMGEKNEAFSAGDKKALKSFQSDLYAGTRFIPLWVKVSVAIALGLGTMVGWKRIVVTVGEKIGKTHMTYAEGASAEIVAMTTIGLAEGYGLPVSTTHILSSGVAGATAANGSGLQASTLKSMALAWVTTLPAAMAISGCLYILFRQLF</sequence>
<keyword evidence="6 11" id="KW-0812">Transmembrane</keyword>
<feature type="transmembrane region" description="Helical" evidence="11">
    <location>
        <begin position="110"/>
        <end position="131"/>
    </location>
</feature>
<dbReference type="EMBL" id="WOTB01000009">
    <property type="protein sequence ID" value="NHN84654.1"/>
    <property type="molecule type" value="Genomic_DNA"/>
</dbReference>
<comment type="similarity">
    <text evidence="2">Belongs to the inorganic phosphate transporter (PiT) (TC 2.A.20) family. Pit subfamily.</text>
</comment>
<dbReference type="Proteomes" id="UP000635278">
    <property type="component" value="Unassembled WGS sequence"/>
</dbReference>
<keyword evidence="7" id="KW-0769">Symport</keyword>
<comment type="caution">
    <text evidence="12">The sequence shown here is derived from an EMBL/GenBank/DDBJ whole genome shotgun (WGS) entry which is preliminary data.</text>
</comment>
<protein>
    <recommendedName>
        <fullName evidence="11">Phosphate transporter</fullName>
    </recommendedName>
</protein>
<feature type="transmembrane region" description="Helical" evidence="11">
    <location>
        <begin position="27"/>
        <end position="47"/>
    </location>
</feature>
<dbReference type="RefSeq" id="WP_173583056.1">
    <property type="nucleotide sequence ID" value="NZ_WOTB01000009.1"/>
</dbReference>
<evidence type="ECO:0000313" key="13">
    <source>
        <dbReference type="Proteomes" id="UP000635278"/>
    </source>
</evidence>
<evidence type="ECO:0000256" key="7">
    <source>
        <dbReference type="ARBA" id="ARBA00022847"/>
    </source>
</evidence>
<evidence type="ECO:0000256" key="5">
    <source>
        <dbReference type="ARBA" id="ARBA00022592"/>
    </source>
</evidence>
<evidence type="ECO:0000256" key="1">
    <source>
        <dbReference type="ARBA" id="ARBA00004651"/>
    </source>
</evidence>
<proteinExistence type="inferred from homology"/>
<dbReference type="InterPro" id="IPR001204">
    <property type="entry name" value="Phos_transporter"/>
</dbReference>
<evidence type="ECO:0000256" key="3">
    <source>
        <dbReference type="ARBA" id="ARBA00022448"/>
    </source>
</evidence>
<evidence type="ECO:0000256" key="9">
    <source>
        <dbReference type="ARBA" id="ARBA00023136"/>
    </source>
</evidence>